<dbReference type="FunFam" id="3.40.50.300:FF:000221">
    <property type="entry name" value="Multidrug ABC transporter ATP-binding protein"/>
    <property type="match status" value="1"/>
</dbReference>
<organism evidence="12 13">
    <name type="scientific">Tissierella creatinophila DSM 6911</name>
    <dbReference type="NCBI Taxonomy" id="1123403"/>
    <lineage>
        <taxon>Bacteria</taxon>
        <taxon>Bacillati</taxon>
        <taxon>Bacillota</taxon>
        <taxon>Tissierellia</taxon>
        <taxon>Tissierellales</taxon>
        <taxon>Tissierellaceae</taxon>
        <taxon>Tissierella</taxon>
    </lineage>
</organism>
<dbReference type="RefSeq" id="WP_075726657.1">
    <property type="nucleotide sequence ID" value="NZ_LTDM01000023.1"/>
</dbReference>
<sequence length="582" mass="65959">MHSFKRLKKFFQENKRGYIVGLIWLLFVDLVQLIVPKILELLTDSFQNNSINRSDLIKYCIYIVLTGVGIGVGRYLWRIYIIGNSRKLEYYLRKKLFQHLSTLSPNYYNHHKTGDLMSHATNDINSVRMALGFGTIMLIDSLFIIILSLFMMIRTTSLKLTIIAVFNLPIIILLTRKFGNIIYNKSKEVQIALSDLTETTQENFSGIRVIKSFVQEDLVSQEFTKTNNRNFQKNLDLVKISGSFSPLLQFVFSISLLITIFYGGKQVISGNISLGSFIAFNSYLALLNWPTRALGQVINVLQRGAASMDRLNTIFDEKPDIVEKKEAIVLDKFKGEIEFKDVNFKYLNSNYNALNSISFKVNKGDTLAIIGKSGSGKTTILSLLLRLYDIESGSILIDNINIKDISLASLRKNIGYVPQDNFLFSQTLEDNIAFSFDDEIPIEKVYEAAKASEVYDNILEFPDGFNTILGERGVTLSGGQKQRVSIARALIKNPSILILDDSLSAVDTATEENILNNLNKLGENITKIIISHRISTIQSADEILLLDDGVIVERGKHKELLKLDGLYKDLYDRQLLEEKFEK</sequence>
<dbReference type="EMBL" id="LTDM01000023">
    <property type="protein sequence ID" value="OLS02526.1"/>
    <property type="molecule type" value="Genomic_DNA"/>
</dbReference>
<dbReference type="SMART" id="SM00382">
    <property type="entry name" value="AAA"/>
    <property type="match status" value="1"/>
</dbReference>
<dbReference type="PANTHER" id="PTHR43394:SF1">
    <property type="entry name" value="ATP-BINDING CASSETTE SUB-FAMILY B MEMBER 10, MITOCHONDRIAL"/>
    <property type="match status" value="1"/>
</dbReference>
<feature type="transmembrane region" description="Helical" evidence="9">
    <location>
        <begin position="157"/>
        <end position="175"/>
    </location>
</feature>
<evidence type="ECO:0000256" key="4">
    <source>
        <dbReference type="ARBA" id="ARBA00022692"/>
    </source>
</evidence>
<dbReference type="SUPFAM" id="SSF90123">
    <property type="entry name" value="ABC transporter transmembrane region"/>
    <property type="match status" value="1"/>
</dbReference>
<feature type="transmembrane region" description="Helical" evidence="9">
    <location>
        <begin position="268"/>
        <end position="286"/>
    </location>
</feature>
<evidence type="ECO:0000256" key="8">
    <source>
        <dbReference type="ARBA" id="ARBA00023136"/>
    </source>
</evidence>
<feature type="domain" description="ABC transporter" evidence="10">
    <location>
        <begin position="337"/>
        <end position="573"/>
    </location>
</feature>
<dbReference type="OrthoDB" id="9762778at2"/>
<reference evidence="12 13" key="1">
    <citation type="submission" date="2016-02" db="EMBL/GenBank/DDBJ databases">
        <title>Genome sequence of Tissierella creatinophila DSM 6911.</title>
        <authorList>
            <person name="Poehlein A."/>
            <person name="Daniel R."/>
        </authorList>
    </citation>
    <scope>NUCLEOTIDE SEQUENCE [LARGE SCALE GENOMIC DNA]</scope>
    <source>
        <strain evidence="12 13">DSM 6911</strain>
    </source>
</reference>
<dbReference type="InterPro" id="IPR027417">
    <property type="entry name" value="P-loop_NTPase"/>
</dbReference>
<keyword evidence="4 9" id="KW-0812">Transmembrane</keyword>
<dbReference type="InterPro" id="IPR039421">
    <property type="entry name" value="Type_1_exporter"/>
</dbReference>
<keyword evidence="13" id="KW-1185">Reference proteome</keyword>
<dbReference type="Proteomes" id="UP000186112">
    <property type="component" value="Unassembled WGS sequence"/>
</dbReference>
<proteinExistence type="predicted"/>
<evidence type="ECO:0000256" key="2">
    <source>
        <dbReference type="ARBA" id="ARBA00022448"/>
    </source>
</evidence>
<keyword evidence="3" id="KW-1003">Cell membrane</keyword>
<evidence type="ECO:0000259" key="11">
    <source>
        <dbReference type="PROSITE" id="PS50929"/>
    </source>
</evidence>
<evidence type="ECO:0000256" key="1">
    <source>
        <dbReference type="ARBA" id="ARBA00004651"/>
    </source>
</evidence>
<dbReference type="Pfam" id="PF00664">
    <property type="entry name" value="ABC_membrane"/>
    <property type="match status" value="1"/>
</dbReference>
<comment type="caution">
    <text evidence="12">The sequence shown here is derived from an EMBL/GenBank/DDBJ whole genome shotgun (WGS) entry which is preliminary data.</text>
</comment>
<dbReference type="AlphaFoldDB" id="A0A1U7M5G5"/>
<feature type="transmembrane region" description="Helical" evidence="9">
    <location>
        <begin position="18"/>
        <end position="36"/>
    </location>
</feature>
<evidence type="ECO:0000256" key="9">
    <source>
        <dbReference type="SAM" id="Phobius"/>
    </source>
</evidence>
<accession>A0A1U7M5G5</accession>
<dbReference type="InterPro" id="IPR003439">
    <property type="entry name" value="ABC_transporter-like_ATP-bd"/>
</dbReference>
<dbReference type="Pfam" id="PF00005">
    <property type="entry name" value="ABC_tran"/>
    <property type="match status" value="1"/>
</dbReference>
<dbReference type="Gene3D" id="1.20.1560.10">
    <property type="entry name" value="ABC transporter type 1, transmembrane domain"/>
    <property type="match status" value="1"/>
</dbReference>
<name>A0A1U7M5G5_TISCR</name>
<evidence type="ECO:0000256" key="7">
    <source>
        <dbReference type="ARBA" id="ARBA00022989"/>
    </source>
</evidence>
<dbReference type="PANTHER" id="PTHR43394">
    <property type="entry name" value="ATP-DEPENDENT PERMEASE MDL1, MITOCHONDRIAL"/>
    <property type="match status" value="1"/>
</dbReference>
<keyword evidence="8 9" id="KW-0472">Membrane</keyword>
<dbReference type="SUPFAM" id="SSF52540">
    <property type="entry name" value="P-loop containing nucleoside triphosphate hydrolases"/>
    <property type="match status" value="1"/>
</dbReference>
<evidence type="ECO:0000256" key="5">
    <source>
        <dbReference type="ARBA" id="ARBA00022741"/>
    </source>
</evidence>
<dbReference type="PROSITE" id="PS00211">
    <property type="entry name" value="ABC_TRANSPORTER_1"/>
    <property type="match status" value="1"/>
</dbReference>
<keyword evidence="5" id="KW-0547">Nucleotide-binding</keyword>
<dbReference type="InterPro" id="IPR011527">
    <property type="entry name" value="ABC1_TM_dom"/>
</dbReference>
<dbReference type="PROSITE" id="PS50893">
    <property type="entry name" value="ABC_TRANSPORTER_2"/>
    <property type="match status" value="1"/>
</dbReference>
<dbReference type="GO" id="GO:0016887">
    <property type="term" value="F:ATP hydrolysis activity"/>
    <property type="evidence" value="ECO:0007669"/>
    <property type="project" value="InterPro"/>
</dbReference>
<evidence type="ECO:0000256" key="6">
    <source>
        <dbReference type="ARBA" id="ARBA00022840"/>
    </source>
</evidence>
<dbReference type="GO" id="GO:0015421">
    <property type="term" value="F:ABC-type oligopeptide transporter activity"/>
    <property type="evidence" value="ECO:0007669"/>
    <property type="project" value="TreeGrafter"/>
</dbReference>
<dbReference type="FunFam" id="1.20.1560.10:FF:000011">
    <property type="entry name" value="Multidrug ABC transporter ATP-binding protein"/>
    <property type="match status" value="1"/>
</dbReference>
<protein>
    <submittedName>
        <fullName evidence="12">Putative multidrug resistance ABC transporter ATP-binding/permease protein YheI</fullName>
        <ecNumber evidence="12">3.6.3.-</ecNumber>
    </submittedName>
</protein>
<dbReference type="InterPro" id="IPR003593">
    <property type="entry name" value="AAA+_ATPase"/>
</dbReference>
<dbReference type="Gene3D" id="3.40.50.300">
    <property type="entry name" value="P-loop containing nucleotide triphosphate hydrolases"/>
    <property type="match status" value="1"/>
</dbReference>
<feature type="transmembrane region" description="Helical" evidence="9">
    <location>
        <begin position="130"/>
        <end position="151"/>
    </location>
</feature>
<dbReference type="GO" id="GO:0005886">
    <property type="term" value="C:plasma membrane"/>
    <property type="evidence" value="ECO:0007669"/>
    <property type="project" value="UniProtKB-SubCell"/>
</dbReference>
<dbReference type="InterPro" id="IPR017871">
    <property type="entry name" value="ABC_transporter-like_CS"/>
</dbReference>
<keyword evidence="7 9" id="KW-1133">Transmembrane helix</keyword>
<comment type="subcellular location">
    <subcellularLocation>
        <location evidence="1">Cell membrane</location>
        <topology evidence="1">Multi-pass membrane protein</topology>
    </subcellularLocation>
</comment>
<keyword evidence="2" id="KW-0813">Transport</keyword>
<evidence type="ECO:0000256" key="3">
    <source>
        <dbReference type="ARBA" id="ARBA00022475"/>
    </source>
</evidence>
<dbReference type="GO" id="GO:0005524">
    <property type="term" value="F:ATP binding"/>
    <property type="evidence" value="ECO:0007669"/>
    <property type="project" value="UniProtKB-KW"/>
</dbReference>
<evidence type="ECO:0000313" key="12">
    <source>
        <dbReference type="EMBL" id="OLS02526.1"/>
    </source>
</evidence>
<feature type="transmembrane region" description="Helical" evidence="9">
    <location>
        <begin position="237"/>
        <end position="262"/>
    </location>
</feature>
<dbReference type="InterPro" id="IPR036640">
    <property type="entry name" value="ABC1_TM_sf"/>
</dbReference>
<evidence type="ECO:0000313" key="13">
    <source>
        <dbReference type="Proteomes" id="UP000186112"/>
    </source>
</evidence>
<evidence type="ECO:0000259" key="10">
    <source>
        <dbReference type="PROSITE" id="PS50893"/>
    </source>
</evidence>
<feature type="domain" description="ABC transmembrane type-1" evidence="11">
    <location>
        <begin position="19"/>
        <end position="303"/>
    </location>
</feature>
<gene>
    <name evidence="12" type="primary">yheI_1</name>
    <name evidence="12" type="ORF">TICRE_14820</name>
</gene>
<dbReference type="CDD" id="cd18541">
    <property type="entry name" value="ABC_6TM_TmrB_like"/>
    <property type="match status" value="1"/>
</dbReference>
<keyword evidence="12" id="KW-0378">Hydrolase</keyword>
<dbReference type="EC" id="3.6.3.-" evidence="12"/>
<dbReference type="PROSITE" id="PS50929">
    <property type="entry name" value="ABC_TM1F"/>
    <property type="match status" value="1"/>
</dbReference>
<feature type="transmembrane region" description="Helical" evidence="9">
    <location>
        <begin position="56"/>
        <end position="77"/>
    </location>
</feature>
<keyword evidence="6 12" id="KW-0067">ATP-binding</keyword>